<feature type="non-terminal residue" evidence="1">
    <location>
        <position position="190"/>
    </location>
</feature>
<name>A0A7J8S193_GOSDV</name>
<gene>
    <name evidence="1" type="ORF">Godav_028559</name>
</gene>
<dbReference type="SUPFAM" id="SSF52058">
    <property type="entry name" value="L domain-like"/>
    <property type="match status" value="1"/>
</dbReference>
<organism evidence="1 2">
    <name type="scientific">Gossypium davidsonii</name>
    <name type="common">Davidson's cotton</name>
    <name type="synonym">Gossypium klotzschianum subsp. davidsonii</name>
    <dbReference type="NCBI Taxonomy" id="34287"/>
    <lineage>
        <taxon>Eukaryota</taxon>
        <taxon>Viridiplantae</taxon>
        <taxon>Streptophyta</taxon>
        <taxon>Embryophyta</taxon>
        <taxon>Tracheophyta</taxon>
        <taxon>Spermatophyta</taxon>
        <taxon>Magnoliopsida</taxon>
        <taxon>eudicotyledons</taxon>
        <taxon>Gunneridae</taxon>
        <taxon>Pentapetalae</taxon>
        <taxon>rosids</taxon>
        <taxon>malvids</taxon>
        <taxon>Malvales</taxon>
        <taxon>Malvaceae</taxon>
        <taxon>Malvoideae</taxon>
        <taxon>Gossypium</taxon>
    </lineage>
</organism>
<evidence type="ECO:0000313" key="2">
    <source>
        <dbReference type="Proteomes" id="UP000593561"/>
    </source>
</evidence>
<dbReference type="Gene3D" id="3.80.10.10">
    <property type="entry name" value="Ribonuclease Inhibitor"/>
    <property type="match status" value="1"/>
</dbReference>
<dbReference type="InterPro" id="IPR032675">
    <property type="entry name" value="LRR_dom_sf"/>
</dbReference>
<accession>A0A7J8S193</accession>
<comment type="caution">
    <text evidence="1">The sequence shown here is derived from an EMBL/GenBank/DDBJ whole genome shotgun (WGS) entry which is preliminary data.</text>
</comment>
<dbReference type="AlphaFoldDB" id="A0A7J8S193"/>
<evidence type="ECO:0000313" key="1">
    <source>
        <dbReference type="EMBL" id="MBA0619376.1"/>
    </source>
</evidence>
<sequence>MESLETLILSGYSSLVRFPEIDGKMERLFSLRELKLRDCNLCEGDIQRDISGLSCLEKLDLSDCMKLNSLPELPTSIVVVSIDSCSSLEVVASPSTVCNLMHSDAVKAINCFKLAENISALTQLKKHLKAFANSKEKFDIIMPGSEIPGWFSQQKGDFFIKIPLPINLQEDCEWIGVACCCIFVNNDASR</sequence>
<reference evidence="1 2" key="1">
    <citation type="journal article" date="2019" name="Genome Biol. Evol.">
        <title>Insights into the evolution of the New World diploid cottons (Gossypium, subgenus Houzingenia) based on genome sequencing.</title>
        <authorList>
            <person name="Grover C.E."/>
            <person name="Arick M.A. 2nd"/>
            <person name="Thrash A."/>
            <person name="Conover J.L."/>
            <person name="Sanders W.S."/>
            <person name="Peterson D.G."/>
            <person name="Frelichowski J.E."/>
            <person name="Scheffler J.A."/>
            <person name="Scheffler B.E."/>
            <person name="Wendel J.F."/>
        </authorList>
    </citation>
    <scope>NUCLEOTIDE SEQUENCE [LARGE SCALE GENOMIC DNA]</scope>
    <source>
        <strain evidence="1">27</strain>
        <tissue evidence="1">Leaf</tissue>
    </source>
</reference>
<protein>
    <submittedName>
        <fullName evidence="1">Uncharacterized protein</fullName>
    </submittedName>
</protein>
<dbReference type="EMBL" id="JABFAC010000007">
    <property type="protein sequence ID" value="MBA0619376.1"/>
    <property type="molecule type" value="Genomic_DNA"/>
</dbReference>
<dbReference type="Proteomes" id="UP000593561">
    <property type="component" value="Unassembled WGS sequence"/>
</dbReference>
<keyword evidence="2" id="KW-1185">Reference proteome</keyword>
<proteinExistence type="predicted"/>